<evidence type="ECO:0000256" key="1">
    <source>
        <dbReference type="ARBA" id="ARBA00010854"/>
    </source>
</evidence>
<keyword evidence="7" id="KW-1185">Reference proteome</keyword>
<dbReference type="GO" id="GO:0050667">
    <property type="term" value="P:homocysteine metabolic process"/>
    <property type="evidence" value="ECO:0007669"/>
    <property type="project" value="TreeGrafter"/>
</dbReference>
<dbReference type="Pfam" id="PF02607">
    <property type="entry name" value="B12-binding_2"/>
    <property type="match status" value="1"/>
</dbReference>
<dbReference type="Gene3D" id="3.40.50.280">
    <property type="entry name" value="Cobalamin-binding domain"/>
    <property type="match status" value="1"/>
</dbReference>
<dbReference type="SMART" id="SM01018">
    <property type="entry name" value="B12-binding_2"/>
    <property type="match status" value="1"/>
</dbReference>
<name>A0A1I4PKE6_9EURY</name>
<dbReference type="InterPro" id="IPR036594">
    <property type="entry name" value="Meth_synthase_dom"/>
</dbReference>
<organism evidence="6 7">
    <name type="scientific">Methanolobus profundi</name>
    <dbReference type="NCBI Taxonomy" id="487685"/>
    <lineage>
        <taxon>Archaea</taxon>
        <taxon>Methanobacteriati</taxon>
        <taxon>Methanobacteriota</taxon>
        <taxon>Stenosarchaea group</taxon>
        <taxon>Methanomicrobia</taxon>
        <taxon>Methanosarcinales</taxon>
        <taxon>Methanosarcinaceae</taxon>
        <taxon>Methanolobus</taxon>
    </lineage>
</organism>
<sequence length="254" mass="28085">MLDIDPTGILVRYNVKLEGELTPDEIARELFPSDILLRNIVEAVFEGDEDEVIIALKEAVSAGKDPITLIDDALMKGMNIVSQLYDDGVLFLPDVIIASHAMTDGIEYCKQISGKTHECKGTVVSYVVEGDIHDIGKKILTVLLKSNGYEVIDLGSDVPTDEVIQAVLKYRPIMLTGTSLMTTTMYSFMEVNNRLLENGIRIPFVCGGGAVTQDFVMNYELGIYCEDAAVVPKIADMIVQNRGIDELREKFHVH</sequence>
<evidence type="ECO:0000259" key="4">
    <source>
        <dbReference type="PROSITE" id="PS51332"/>
    </source>
</evidence>
<dbReference type="PROSITE" id="PS51332">
    <property type="entry name" value="B12_BINDING"/>
    <property type="match status" value="1"/>
</dbReference>
<dbReference type="PANTHER" id="PTHR45833:SF1">
    <property type="entry name" value="METHIONINE SYNTHASE"/>
    <property type="match status" value="1"/>
</dbReference>
<evidence type="ECO:0000313" key="7">
    <source>
        <dbReference type="Proteomes" id="UP000198535"/>
    </source>
</evidence>
<dbReference type="GO" id="GO:0015948">
    <property type="term" value="P:methanogenesis"/>
    <property type="evidence" value="ECO:0007669"/>
    <property type="project" value="InterPro"/>
</dbReference>
<dbReference type="GO" id="GO:0005829">
    <property type="term" value="C:cytosol"/>
    <property type="evidence" value="ECO:0007669"/>
    <property type="project" value="TreeGrafter"/>
</dbReference>
<feature type="domain" description="B12-binding N-terminal" evidence="5">
    <location>
        <begin position="27"/>
        <end position="121"/>
    </location>
</feature>
<dbReference type="NCBIfam" id="TIGR02370">
    <property type="entry name" value="pyl_corrinoid"/>
    <property type="match status" value="1"/>
</dbReference>
<dbReference type="InterPro" id="IPR006158">
    <property type="entry name" value="Cobalamin-bd"/>
</dbReference>
<evidence type="ECO:0000256" key="3">
    <source>
        <dbReference type="ARBA" id="ARBA00023285"/>
    </source>
</evidence>
<dbReference type="EMBL" id="FOUJ01000001">
    <property type="protein sequence ID" value="SFM28187.1"/>
    <property type="molecule type" value="Genomic_DNA"/>
</dbReference>
<dbReference type="Proteomes" id="UP000198535">
    <property type="component" value="Unassembled WGS sequence"/>
</dbReference>
<dbReference type="InterPro" id="IPR050554">
    <property type="entry name" value="Met_Synthase/Corrinoid"/>
</dbReference>
<keyword evidence="3" id="KW-0170">Cobalt</keyword>
<reference evidence="7" key="1">
    <citation type="submission" date="2016-10" db="EMBL/GenBank/DDBJ databases">
        <authorList>
            <person name="Varghese N."/>
            <person name="Submissions S."/>
        </authorList>
    </citation>
    <scope>NUCLEOTIDE SEQUENCE [LARGE SCALE GENOMIC DNA]</scope>
    <source>
        <strain evidence="7">Mob M</strain>
    </source>
</reference>
<dbReference type="RefSeq" id="WP_091933244.1">
    <property type="nucleotide sequence ID" value="NZ_FOUJ01000001.1"/>
</dbReference>
<feature type="domain" description="B12-binding" evidence="4">
    <location>
        <begin position="120"/>
        <end position="248"/>
    </location>
</feature>
<dbReference type="Pfam" id="PF02310">
    <property type="entry name" value="B12-binding"/>
    <property type="match status" value="1"/>
</dbReference>
<dbReference type="GO" id="GO:0031419">
    <property type="term" value="F:cobalamin binding"/>
    <property type="evidence" value="ECO:0007669"/>
    <property type="project" value="InterPro"/>
</dbReference>
<comment type="similarity">
    <text evidence="1">Belongs to the methylamine corrinoid protein family.</text>
</comment>
<dbReference type="NCBIfam" id="NF040655">
    <property type="entry name" value="MtaC_Meth"/>
    <property type="match status" value="1"/>
</dbReference>
<dbReference type="GO" id="GO:0046653">
    <property type="term" value="P:tetrahydrofolate metabolic process"/>
    <property type="evidence" value="ECO:0007669"/>
    <property type="project" value="TreeGrafter"/>
</dbReference>
<protein>
    <submittedName>
        <fullName evidence="6">Methanol corrinoid protein</fullName>
    </submittedName>
</protein>
<evidence type="ECO:0000256" key="2">
    <source>
        <dbReference type="ARBA" id="ARBA00022723"/>
    </source>
</evidence>
<dbReference type="InterPro" id="IPR036724">
    <property type="entry name" value="Cobalamin-bd_sf"/>
</dbReference>
<gene>
    <name evidence="6" type="ORF">SAMN04488696_0722</name>
</gene>
<proteinExistence type="inferred from homology"/>
<dbReference type="GO" id="GO:0008705">
    <property type="term" value="F:methionine synthase activity"/>
    <property type="evidence" value="ECO:0007669"/>
    <property type="project" value="TreeGrafter"/>
</dbReference>
<dbReference type="GO" id="GO:0050897">
    <property type="term" value="F:cobalt ion binding"/>
    <property type="evidence" value="ECO:0007669"/>
    <property type="project" value="InterPro"/>
</dbReference>
<dbReference type="FunFam" id="3.40.50.280:FF:000003">
    <property type="entry name" value="Dimethylamine methyltransferase corrinoid protein"/>
    <property type="match status" value="1"/>
</dbReference>
<dbReference type="AlphaFoldDB" id="A0A1I4PKE6"/>
<dbReference type="InterPro" id="IPR012741">
    <property type="entry name" value="Corrinoid_p"/>
</dbReference>
<keyword evidence="2" id="KW-0479">Metal-binding</keyword>
<dbReference type="Gene3D" id="1.10.1240.10">
    <property type="entry name" value="Methionine synthase domain"/>
    <property type="match status" value="1"/>
</dbReference>
<dbReference type="PANTHER" id="PTHR45833">
    <property type="entry name" value="METHIONINE SYNTHASE"/>
    <property type="match status" value="1"/>
</dbReference>
<dbReference type="STRING" id="487685.SAMN04488696_0722"/>
<dbReference type="InterPro" id="IPR003759">
    <property type="entry name" value="Cbl-bd_cap"/>
</dbReference>
<dbReference type="OrthoDB" id="134276at2157"/>
<evidence type="ECO:0000313" key="6">
    <source>
        <dbReference type="EMBL" id="SFM28187.1"/>
    </source>
</evidence>
<dbReference type="PROSITE" id="PS51337">
    <property type="entry name" value="B12_BINDING_NTER"/>
    <property type="match status" value="1"/>
</dbReference>
<dbReference type="SUPFAM" id="SSF52242">
    <property type="entry name" value="Cobalamin (vitamin B12)-binding domain"/>
    <property type="match status" value="1"/>
</dbReference>
<dbReference type="SUPFAM" id="SSF47644">
    <property type="entry name" value="Methionine synthase domain"/>
    <property type="match status" value="1"/>
</dbReference>
<evidence type="ECO:0000259" key="5">
    <source>
        <dbReference type="PROSITE" id="PS51337"/>
    </source>
</evidence>
<accession>A0A1I4PKE6</accession>